<evidence type="ECO:0000256" key="12">
    <source>
        <dbReference type="RuleBase" id="RU003357"/>
    </source>
</evidence>
<dbReference type="SUPFAM" id="SSF56935">
    <property type="entry name" value="Porins"/>
    <property type="match status" value="1"/>
</dbReference>
<dbReference type="PANTHER" id="PTHR32552">
    <property type="entry name" value="FERRICHROME IRON RECEPTOR-RELATED"/>
    <property type="match status" value="1"/>
</dbReference>
<evidence type="ECO:0000256" key="13">
    <source>
        <dbReference type="SAM" id="SignalP"/>
    </source>
</evidence>
<proteinExistence type="inferred from homology"/>
<evidence type="ECO:0000313" key="17">
    <source>
        <dbReference type="Proteomes" id="UP000550401"/>
    </source>
</evidence>
<dbReference type="RefSeq" id="WP_182532176.1">
    <property type="nucleotide sequence ID" value="NZ_JACGXL010000006.1"/>
</dbReference>
<dbReference type="Proteomes" id="UP000550401">
    <property type="component" value="Unassembled WGS sequence"/>
</dbReference>
<dbReference type="InterPro" id="IPR037066">
    <property type="entry name" value="Plug_dom_sf"/>
</dbReference>
<evidence type="ECO:0000256" key="6">
    <source>
        <dbReference type="ARBA" id="ARBA00023004"/>
    </source>
</evidence>
<feature type="domain" description="TonB-dependent receptor plug" evidence="15">
    <location>
        <begin position="47"/>
        <end position="153"/>
    </location>
</feature>
<organism evidence="16 17">
    <name type="scientific">Dokdonella fugitiva</name>
    <dbReference type="NCBI Taxonomy" id="328517"/>
    <lineage>
        <taxon>Bacteria</taxon>
        <taxon>Pseudomonadati</taxon>
        <taxon>Pseudomonadota</taxon>
        <taxon>Gammaproteobacteria</taxon>
        <taxon>Lysobacterales</taxon>
        <taxon>Rhodanobacteraceae</taxon>
        <taxon>Dokdonella</taxon>
    </lineage>
</organism>
<feature type="signal peptide" evidence="13">
    <location>
        <begin position="1"/>
        <end position="27"/>
    </location>
</feature>
<keyword evidence="10 11" id="KW-0998">Cell outer membrane</keyword>
<dbReference type="GO" id="GO:0006826">
    <property type="term" value="P:iron ion transport"/>
    <property type="evidence" value="ECO:0007669"/>
    <property type="project" value="UniProtKB-KW"/>
</dbReference>
<evidence type="ECO:0000256" key="7">
    <source>
        <dbReference type="ARBA" id="ARBA00023065"/>
    </source>
</evidence>
<keyword evidence="16" id="KW-0675">Receptor</keyword>
<keyword evidence="17" id="KW-1185">Reference proteome</keyword>
<evidence type="ECO:0000256" key="2">
    <source>
        <dbReference type="ARBA" id="ARBA00022448"/>
    </source>
</evidence>
<keyword evidence="8 12" id="KW-0798">TonB box</keyword>
<evidence type="ECO:0000256" key="11">
    <source>
        <dbReference type="PROSITE-ProRule" id="PRU01360"/>
    </source>
</evidence>
<keyword evidence="13" id="KW-0732">Signal</keyword>
<reference evidence="16 17" key="1">
    <citation type="submission" date="2020-07" db="EMBL/GenBank/DDBJ databases">
        <title>Genomic Encyclopedia of Type Strains, Phase IV (KMG-V): Genome sequencing to study the core and pangenomes of soil and plant-associated prokaryotes.</title>
        <authorList>
            <person name="Whitman W."/>
        </authorList>
    </citation>
    <scope>NUCLEOTIDE SEQUENCE [LARGE SCALE GENOMIC DNA]</scope>
    <source>
        <strain evidence="16 17">RH2WT43</strain>
    </source>
</reference>
<keyword evidence="6" id="KW-0408">Iron</keyword>
<comment type="similarity">
    <text evidence="11 12">Belongs to the TonB-dependent receptor family.</text>
</comment>
<dbReference type="Pfam" id="PF00593">
    <property type="entry name" value="TonB_dep_Rec_b-barrel"/>
    <property type="match status" value="1"/>
</dbReference>
<evidence type="ECO:0000256" key="9">
    <source>
        <dbReference type="ARBA" id="ARBA00023136"/>
    </source>
</evidence>
<evidence type="ECO:0000259" key="15">
    <source>
        <dbReference type="Pfam" id="PF07715"/>
    </source>
</evidence>
<dbReference type="AlphaFoldDB" id="A0A839F4Z1"/>
<accession>A0A839F4Z1</accession>
<dbReference type="Pfam" id="PF07715">
    <property type="entry name" value="Plug"/>
    <property type="match status" value="1"/>
</dbReference>
<keyword evidence="4" id="KW-0410">Iron transport</keyword>
<comment type="subcellular location">
    <subcellularLocation>
        <location evidence="1 11">Cell outer membrane</location>
        <topology evidence="1 11">Multi-pass membrane protein</topology>
    </subcellularLocation>
</comment>
<name>A0A839F4Z1_9GAMM</name>
<evidence type="ECO:0000256" key="3">
    <source>
        <dbReference type="ARBA" id="ARBA00022452"/>
    </source>
</evidence>
<comment type="caution">
    <text evidence="16">The sequence shown here is derived from an EMBL/GenBank/DDBJ whole genome shotgun (WGS) entry which is preliminary data.</text>
</comment>
<protein>
    <submittedName>
        <fullName evidence="16">Iron complex outermembrane receptor protein</fullName>
    </submittedName>
</protein>
<dbReference type="GO" id="GO:0009279">
    <property type="term" value="C:cell outer membrane"/>
    <property type="evidence" value="ECO:0007669"/>
    <property type="project" value="UniProtKB-SubCell"/>
</dbReference>
<keyword evidence="3 11" id="KW-1134">Transmembrane beta strand</keyword>
<dbReference type="EMBL" id="JACGXL010000006">
    <property type="protein sequence ID" value="MBA8889122.1"/>
    <property type="molecule type" value="Genomic_DNA"/>
</dbReference>
<keyword evidence="2 11" id="KW-0813">Transport</keyword>
<sequence>MRKSAGIRRVRRTLAVLAFGASVCASAQSTQQLEPVEVTTSKIPIALSDVAADVSVVSGAQLRALGANDLRTALSLVAGVDIGPGGDGGPASSVPALWGLREFDAFLLVVDGIPSGGAFTPALATLNLANVERIEVVKGAAPVSYGATSFVGVIHVIHYAAGQGPAQVEIGVGSRGSAHLAAVIPLSGLGDGWSQSLLVDADKNELATDRAGWDRAHLLYRGAGEVGAGRFSVDADFTHLTQDPTSPHPREHGVLTERVPLDANTNPRGAEQDEDRGQLAFGYVLPTALGDWSTRLAYARSDAENVRGFLREDFADDGVTHNADGFHQRVHRTEVYFDSHVATTLNDRATLVWGLDHLYGKGDQRSDNFEYATLPSGANAPDWRTLHIDEATRLDDRRNFTGLYADLEYAVTDAWRLEAGLRFNHTRESASGIGVDLTGDVPEVAESGSDRRNDDRWAGALGTSYRFWQDGNDHLTAYASYRDTFKPAVKDFGPEPEFDILEPEDAQSGEIGLKGRNAGGRFEWDVSLFRMNFHNLVVSQDVDGLPGLANAGNERFKGAEAEARWRFDDDLSVVGTWAWHDARFADYVQDFDGTPTQLDGKRLEMSPAHLASVGLVYAPAQGLRAHVVADYVGERWLNKRNTALADSYTTIDAGVGYAFDRWELRLDGYNLSDRRDAVAESELGDAQYYRLPARSYWLSARYMFGTH</sequence>
<dbReference type="InterPro" id="IPR039426">
    <property type="entry name" value="TonB-dep_rcpt-like"/>
</dbReference>
<evidence type="ECO:0000256" key="10">
    <source>
        <dbReference type="ARBA" id="ARBA00023237"/>
    </source>
</evidence>
<evidence type="ECO:0000259" key="14">
    <source>
        <dbReference type="Pfam" id="PF00593"/>
    </source>
</evidence>
<evidence type="ECO:0000256" key="1">
    <source>
        <dbReference type="ARBA" id="ARBA00004571"/>
    </source>
</evidence>
<keyword evidence="9 11" id="KW-0472">Membrane</keyword>
<feature type="chain" id="PRO_5032740461" evidence="13">
    <location>
        <begin position="28"/>
        <end position="707"/>
    </location>
</feature>
<gene>
    <name evidence="16" type="ORF">FHW12_003365</name>
</gene>
<feature type="domain" description="TonB-dependent receptor-like beta-barrel" evidence="14">
    <location>
        <begin position="259"/>
        <end position="671"/>
    </location>
</feature>
<dbReference type="PANTHER" id="PTHR32552:SF81">
    <property type="entry name" value="TONB-DEPENDENT OUTER MEMBRANE RECEPTOR"/>
    <property type="match status" value="1"/>
</dbReference>
<evidence type="ECO:0000256" key="5">
    <source>
        <dbReference type="ARBA" id="ARBA00022692"/>
    </source>
</evidence>
<dbReference type="Gene3D" id="2.170.130.10">
    <property type="entry name" value="TonB-dependent receptor, plug domain"/>
    <property type="match status" value="1"/>
</dbReference>
<dbReference type="InterPro" id="IPR000531">
    <property type="entry name" value="Beta-barrel_TonB"/>
</dbReference>
<keyword evidence="7" id="KW-0406">Ion transport</keyword>
<dbReference type="PROSITE" id="PS52016">
    <property type="entry name" value="TONB_DEPENDENT_REC_3"/>
    <property type="match status" value="1"/>
</dbReference>
<evidence type="ECO:0000256" key="8">
    <source>
        <dbReference type="ARBA" id="ARBA00023077"/>
    </source>
</evidence>
<dbReference type="InterPro" id="IPR012910">
    <property type="entry name" value="Plug_dom"/>
</dbReference>
<dbReference type="Gene3D" id="2.40.170.20">
    <property type="entry name" value="TonB-dependent receptor, beta-barrel domain"/>
    <property type="match status" value="1"/>
</dbReference>
<keyword evidence="5 11" id="KW-0812">Transmembrane</keyword>
<evidence type="ECO:0000256" key="4">
    <source>
        <dbReference type="ARBA" id="ARBA00022496"/>
    </source>
</evidence>
<dbReference type="InterPro" id="IPR036942">
    <property type="entry name" value="Beta-barrel_TonB_sf"/>
</dbReference>
<evidence type="ECO:0000313" key="16">
    <source>
        <dbReference type="EMBL" id="MBA8889122.1"/>
    </source>
</evidence>